<organism evidence="2 3">
    <name type="scientific">Streptomyces qinzhouensis</name>
    <dbReference type="NCBI Taxonomy" id="2599401"/>
    <lineage>
        <taxon>Bacteria</taxon>
        <taxon>Bacillati</taxon>
        <taxon>Actinomycetota</taxon>
        <taxon>Actinomycetes</taxon>
        <taxon>Kitasatosporales</taxon>
        <taxon>Streptomycetaceae</taxon>
        <taxon>Streptomyces</taxon>
    </lineage>
</organism>
<dbReference type="InterPro" id="IPR000772">
    <property type="entry name" value="Ricin_B_lectin"/>
</dbReference>
<feature type="domain" description="Ricin B lectin" evidence="1">
    <location>
        <begin position="27"/>
        <end position="86"/>
    </location>
</feature>
<dbReference type="SUPFAM" id="SSF50370">
    <property type="entry name" value="Ricin B-like lectins"/>
    <property type="match status" value="1"/>
</dbReference>
<dbReference type="Pfam" id="PF14200">
    <property type="entry name" value="RicinB_lectin_2"/>
    <property type="match status" value="1"/>
</dbReference>
<dbReference type="OrthoDB" id="4217058at2"/>
<dbReference type="RefSeq" id="WP_146478728.1">
    <property type="nucleotide sequence ID" value="NZ_CP042266.1"/>
</dbReference>
<evidence type="ECO:0000259" key="1">
    <source>
        <dbReference type="Pfam" id="PF14200"/>
    </source>
</evidence>
<dbReference type="Proteomes" id="UP000320580">
    <property type="component" value="Chromosome"/>
</dbReference>
<sequence>MPTIRDRETRFTIPDGEVFIHLAGRPDLVWDMAGHSQQAGGRALLWQRHGGANQRWRVTNFYDQENNPYTWFRITNVHSGMALVHRAEDNAFVQQPAGEPLSDVGWGQCWAMGYPGFAGSSYDPSKPAQPHPTGSDGIRVRFKGNYKSGGVVTIAAPEASGTYLSSTENWADFETGWRFVPAS</sequence>
<gene>
    <name evidence="2" type="ORF">FQU76_01605</name>
</gene>
<accession>A0A5B8J2M9</accession>
<proteinExistence type="predicted"/>
<keyword evidence="3" id="KW-1185">Reference proteome</keyword>
<reference evidence="2 3" key="1">
    <citation type="submission" date="2019-07" db="EMBL/GenBank/DDBJ databases">
        <authorList>
            <person name="Zhu P."/>
        </authorList>
    </citation>
    <scope>NUCLEOTIDE SEQUENCE [LARGE SCALE GENOMIC DNA]</scope>
    <source>
        <strain evidence="2 3">SSL-25</strain>
    </source>
</reference>
<evidence type="ECO:0000313" key="3">
    <source>
        <dbReference type="Proteomes" id="UP000320580"/>
    </source>
</evidence>
<dbReference type="Gene3D" id="2.80.10.50">
    <property type="match status" value="1"/>
</dbReference>
<dbReference type="CDD" id="cd00161">
    <property type="entry name" value="beta-trefoil_Ricin-like"/>
    <property type="match status" value="1"/>
</dbReference>
<dbReference type="KEGG" id="sqz:FQU76_01605"/>
<dbReference type="AlphaFoldDB" id="A0A5B8J2M9"/>
<evidence type="ECO:0000313" key="2">
    <source>
        <dbReference type="EMBL" id="QDY75416.1"/>
    </source>
</evidence>
<protein>
    <submittedName>
        <fullName evidence="2">RICIN domain-containing protein</fullName>
    </submittedName>
</protein>
<name>A0A5B8J2M9_9ACTN</name>
<dbReference type="InterPro" id="IPR035992">
    <property type="entry name" value="Ricin_B-like_lectins"/>
</dbReference>
<dbReference type="EMBL" id="CP042266">
    <property type="protein sequence ID" value="QDY75416.1"/>
    <property type="molecule type" value="Genomic_DNA"/>
</dbReference>